<dbReference type="EMBL" id="AECZ01000044">
    <property type="protein sequence ID" value="EFL49429.1"/>
    <property type="molecule type" value="Genomic_DNA"/>
</dbReference>
<sequence length="165" mass="17730">MLVDYAETLTRLEMGLGRHYAAAPSILNVPGVSAALKLDPFYYLALRPLFCELLGKWAGVPPSRVEETLARTGNLVLGPGRARYPRPLVVFEEGTGVALRLVADFVPAECIDRAVMVYGQEPGPLPVSGLRLAIEQKPALDAFFAGMTPLADLAFGEPPLRSVPA</sequence>
<comment type="caution">
    <text evidence="1">The sequence shown here is derived from an EMBL/GenBank/DDBJ whole genome shotgun (WGS) entry which is preliminary data.</text>
</comment>
<dbReference type="eggNOG" id="ENOG50347ZE">
    <property type="taxonomic scope" value="Bacteria"/>
</dbReference>
<gene>
    <name evidence="1" type="ORF">DesfrDRAFT_3829</name>
</gene>
<evidence type="ECO:0000313" key="1">
    <source>
        <dbReference type="EMBL" id="EFL49429.1"/>
    </source>
</evidence>
<dbReference type="Proteomes" id="UP000006250">
    <property type="component" value="Unassembled WGS sequence"/>
</dbReference>
<organism evidence="1 2">
    <name type="scientific">Solidesulfovibrio fructosivorans JJ]</name>
    <dbReference type="NCBI Taxonomy" id="596151"/>
    <lineage>
        <taxon>Bacteria</taxon>
        <taxon>Pseudomonadati</taxon>
        <taxon>Thermodesulfobacteriota</taxon>
        <taxon>Desulfovibrionia</taxon>
        <taxon>Desulfovibrionales</taxon>
        <taxon>Desulfovibrionaceae</taxon>
        <taxon>Solidesulfovibrio</taxon>
    </lineage>
</organism>
<dbReference type="RefSeq" id="WP_005996642.1">
    <property type="nucleotide sequence ID" value="NZ_AECZ01000044.1"/>
</dbReference>
<protein>
    <submittedName>
        <fullName evidence="1">Uncharacterized protein</fullName>
    </submittedName>
</protein>
<accession>E1K1S9</accession>
<dbReference type="STRING" id="596151.DesfrDRAFT_3829"/>
<keyword evidence="2" id="KW-1185">Reference proteome</keyword>
<proteinExistence type="predicted"/>
<evidence type="ECO:0000313" key="2">
    <source>
        <dbReference type="Proteomes" id="UP000006250"/>
    </source>
</evidence>
<reference evidence="1 2" key="1">
    <citation type="submission" date="2010-08" db="EMBL/GenBank/DDBJ databases">
        <title>The draft genome of Desulfovibrio fructosovorans JJ.</title>
        <authorList>
            <consortium name="US DOE Joint Genome Institute (JGI-PGF)"/>
            <person name="Lucas S."/>
            <person name="Copeland A."/>
            <person name="Lapidus A."/>
            <person name="Cheng J.-F."/>
            <person name="Bruce D."/>
            <person name="Goodwin L."/>
            <person name="Pitluck S."/>
            <person name="Land M.L."/>
            <person name="Hauser L."/>
            <person name="Chang Y.-J."/>
            <person name="Jeffries C."/>
            <person name="Wall J.D."/>
            <person name="Stahl D.A."/>
            <person name="Arkin A.P."/>
            <person name="Dehal P."/>
            <person name="Stolyar S.M."/>
            <person name="Hazen T.C."/>
            <person name="Woyke T.J."/>
        </authorList>
    </citation>
    <scope>NUCLEOTIDE SEQUENCE [LARGE SCALE GENOMIC DNA]</scope>
    <source>
        <strain evidence="1 2">JJ</strain>
    </source>
</reference>
<dbReference type="OrthoDB" id="5459073at2"/>
<name>E1K1S9_SOLFR</name>
<dbReference type="AlphaFoldDB" id="E1K1S9"/>